<reference evidence="2 3" key="1">
    <citation type="submission" date="2019-07" db="EMBL/GenBank/DDBJ databases">
        <title>Paenibacillus ottowii sp. nov. isolated from a fermentation system processing bovine manure.</title>
        <authorList>
            <person name="Velazquez L.F."/>
            <person name="Rajbanshi S."/>
            <person name="Guan S."/>
            <person name="Hinchee M."/>
            <person name="Welsh A."/>
        </authorList>
    </citation>
    <scope>NUCLEOTIDE SEQUENCE [LARGE SCALE GENOMIC DNA]</scope>
    <source>
        <strain evidence="2 3">MS2379</strain>
    </source>
</reference>
<keyword evidence="3" id="KW-1185">Reference proteome</keyword>
<gene>
    <name evidence="2" type="ORF">FKV70_19200</name>
</gene>
<evidence type="ECO:0000313" key="2">
    <source>
        <dbReference type="EMBL" id="TQR97361.1"/>
    </source>
</evidence>
<keyword evidence="1" id="KW-1133">Transmembrane helix</keyword>
<name>A0ABY3B100_9BACL</name>
<evidence type="ECO:0000256" key="1">
    <source>
        <dbReference type="SAM" id="Phobius"/>
    </source>
</evidence>
<dbReference type="RefSeq" id="WP_142613874.1">
    <property type="nucleotide sequence ID" value="NZ_VIJZ01000008.1"/>
</dbReference>
<evidence type="ECO:0000313" key="3">
    <source>
        <dbReference type="Proteomes" id="UP000319219"/>
    </source>
</evidence>
<proteinExistence type="predicted"/>
<feature type="transmembrane region" description="Helical" evidence="1">
    <location>
        <begin position="6"/>
        <end position="26"/>
    </location>
</feature>
<protein>
    <submittedName>
        <fullName evidence="2">Uncharacterized protein</fullName>
    </submittedName>
</protein>
<dbReference type="Proteomes" id="UP000319219">
    <property type="component" value="Unassembled WGS sequence"/>
</dbReference>
<accession>A0ABY3B100</accession>
<sequence>MKLLSVFQWIFSIIGSLAFIGILFWLGSDVMQAPPRNLVLLADHTNKTYISPECLNAKVDYTTSEFELVTLEEASKELNYEYDSVCTHDSIWPSRNSAWNFIGTKLGFLKPLNWKWNEDGSWKEEVFKR</sequence>
<dbReference type="EMBL" id="VIJZ01000008">
    <property type="protein sequence ID" value="TQR97361.1"/>
    <property type="molecule type" value="Genomic_DNA"/>
</dbReference>
<keyword evidence="1" id="KW-0812">Transmembrane</keyword>
<keyword evidence="1" id="KW-0472">Membrane</keyword>
<organism evidence="2 3">
    <name type="scientific">Paenibacillus ottowii</name>
    <dbReference type="NCBI Taxonomy" id="2315729"/>
    <lineage>
        <taxon>Bacteria</taxon>
        <taxon>Bacillati</taxon>
        <taxon>Bacillota</taxon>
        <taxon>Bacilli</taxon>
        <taxon>Bacillales</taxon>
        <taxon>Paenibacillaceae</taxon>
        <taxon>Paenibacillus</taxon>
    </lineage>
</organism>
<comment type="caution">
    <text evidence="2">The sequence shown here is derived from an EMBL/GenBank/DDBJ whole genome shotgun (WGS) entry which is preliminary data.</text>
</comment>